<dbReference type="PANTHER" id="PTHR20941">
    <property type="entry name" value="FOLATE SYNTHESIS PROTEINS"/>
    <property type="match status" value="1"/>
</dbReference>
<proteinExistence type="inferred from homology"/>
<dbReference type="SUPFAM" id="SSF51717">
    <property type="entry name" value="Dihydropteroate synthetase-like"/>
    <property type="match status" value="1"/>
</dbReference>
<comment type="catalytic activity">
    <reaction evidence="1">
        <text>(7,8-dihydropterin-6-yl)methyl diphosphate + 4-aminobenzoate = 7,8-dihydropteroate + diphosphate</text>
        <dbReference type="Rhea" id="RHEA:19949"/>
        <dbReference type="ChEBI" id="CHEBI:17836"/>
        <dbReference type="ChEBI" id="CHEBI:17839"/>
        <dbReference type="ChEBI" id="CHEBI:33019"/>
        <dbReference type="ChEBI" id="CHEBI:72950"/>
        <dbReference type="EC" id="2.5.1.15"/>
    </reaction>
</comment>
<evidence type="ECO:0000256" key="7">
    <source>
        <dbReference type="ARBA" id="ARBA00022842"/>
    </source>
</evidence>
<dbReference type="Proteomes" id="UP001203423">
    <property type="component" value="Unassembled WGS sequence"/>
</dbReference>
<keyword evidence="5 9" id="KW-0808">Transferase</keyword>
<evidence type="ECO:0000256" key="6">
    <source>
        <dbReference type="ARBA" id="ARBA00022723"/>
    </source>
</evidence>
<evidence type="ECO:0000313" key="11">
    <source>
        <dbReference type="EMBL" id="MCL1124717.1"/>
    </source>
</evidence>
<dbReference type="PROSITE" id="PS00792">
    <property type="entry name" value="DHPS_1"/>
    <property type="match status" value="1"/>
</dbReference>
<dbReference type="InterPro" id="IPR006390">
    <property type="entry name" value="DHP_synth_dom"/>
</dbReference>
<evidence type="ECO:0000313" key="12">
    <source>
        <dbReference type="Proteomes" id="UP001203423"/>
    </source>
</evidence>
<evidence type="ECO:0000256" key="2">
    <source>
        <dbReference type="ARBA" id="ARBA00001946"/>
    </source>
</evidence>
<sequence length="281" mass="30912">MFELKNKQKILSLTSPLVMGIVNVTPDSFSDGGAYSQFDNACQQADKLITEGASIIDIGGESTRPGADVVSAQEELARVIPLIEYISRKYKSVWISIDTSKPEVMERAVAAGADLINDVRGLQAPNALEMAASLQIPVCLMHMQGEPKNMQASPQYQDVIQAVKDFFQQRIQACIEAGIKREHIILDPGFGFGKSLGHNFELLGRLSEFNVFQLPLLIGLSRKSMFGHLLDRDVSQRLPASLAGNILAVQAGAHILRVHDVLETQDVLKVLNETKRFEVLE</sequence>
<dbReference type="InterPro" id="IPR045031">
    <property type="entry name" value="DHP_synth-like"/>
</dbReference>
<keyword evidence="6 9" id="KW-0479">Metal-binding</keyword>
<dbReference type="GO" id="GO:0004156">
    <property type="term" value="F:dihydropteroate synthase activity"/>
    <property type="evidence" value="ECO:0007669"/>
    <property type="project" value="UniProtKB-EC"/>
</dbReference>
<comment type="function">
    <text evidence="9">Catalyzes the condensation of para-aminobenzoate (pABA) with 6-hydroxymethyl-7,8-dihydropterin diphosphate (DHPt-PP) to form 7,8-dihydropteroate (H2Pte), the immediate precursor of folate derivatives.</text>
</comment>
<gene>
    <name evidence="11" type="primary">folP</name>
    <name evidence="11" type="ORF">L2764_09555</name>
</gene>
<dbReference type="NCBIfam" id="TIGR01496">
    <property type="entry name" value="DHPS"/>
    <property type="match status" value="1"/>
</dbReference>
<dbReference type="EC" id="2.5.1.15" evidence="4 9"/>
<dbReference type="PROSITE" id="PS50972">
    <property type="entry name" value="PTERIN_BINDING"/>
    <property type="match status" value="1"/>
</dbReference>
<dbReference type="RefSeq" id="WP_248939992.1">
    <property type="nucleotide sequence ID" value="NZ_JAKIKS010000029.1"/>
</dbReference>
<accession>A0ABT0LAL1</accession>
<dbReference type="PROSITE" id="PS00793">
    <property type="entry name" value="DHPS_2"/>
    <property type="match status" value="1"/>
</dbReference>
<keyword evidence="12" id="KW-1185">Reference proteome</keyword>
<name>A0ABT0LAL1_9GAMM</name>
<evidence type="ECO:0000256" key="9">
    <source>
        <dbReference type="RuleBase" id="RU361205"/>
    </source>
</evidence>
<dbReference type="Gene3D" id="3.20.20.20">
    <property type="entry name" value="Dihydropteroate synthase-like"/>
    <property type="match status" value="1"/>
</dbReference>
<comment type="cofactor">
    <cofactor evidence="2 9">
        <name>Mg(2+)</name>
        <dbReference type="ChEBI" id="CHEBI:18420"/>
    </cofactor>
</comment>
<comment type="pathway">
    <text evidence="3 9">Cofactor biosynthesis; tetrahydrofolate biosynthesis; 7,8-dihydrofolate from 2-amino-4-hydroxy-6-hydroxymethyl-7,8-dihydropteridine diphosphate and 4-aminobenzoate: step 1/2.</text>
</comment>
<dbReference type="InterPro" id="IPR000489">
    <property type="entry name" value="Pterin-binding_dom"/>
</dbReference>
<keyword evidence="8 9" id="KW-0289">Folate biosynthesis</keyword>
<evidence type="ECO:0000259" key="10">
    <source>
        <dbReference type="PROSITE" id="PS50972"/>
    </source>
</evidence>
<dbReference type="Pfam" id="PF00809">
    <property type="entry name" value="Pterin_bind"/>
    <property type="match status" value="1"/>
</dbReference>
<evidence type="ECO:0000256" key="3">
    <source>
        <dbReference type="ARBA" id="ARBA00004763"/>
    </source>
</evidence>
<dbReference type="EMBL" id="JAKIKS010000029">
    <property type="protein sequence ID" value="MCL1124717.1"/>
    <property type="molecule type" value="Genomic_DNA"/>
</dbReference>
<protein>
    <recommendedName>
        <fullName evidence="4 9">Dihydropteroate synthase</fullName>
        <shortName evidence="9">DHPS</shortName>
        <ecNumber evidence="4 9">2.5.1.15</ecNumber>
    </recommendedName>
    <alternativeName>
        <fullName evidence="9">Dihydropteroate pyrophosphorylase</fullName>
    </alternativeName>
</protein>
<organism evidence="11 12">
    <name type="scientific">Shewanella surugensis</name>
    <dbReference type="NCBI Taxonomy" id="212020"/>
    <lineage>
        <taxon>Bacteria</taxon>
        <taxon>Pseudomonadati</taxon>
        <taxon>Pseudomonadota</taxon>
        <taxon>Gammaproteobacteria</taxon>
        <taxon>Alteromonadales</taxon>
        <taxon>Shewanellaceae</taxon>
        <taxon>Shewanella</taxon>
    </lineage>
</organism>
<evidence type="ECO:0000256" key="8">
    <source>
        <dbReference type="ARBA" id="ARBA00022909"/>
    </source>
</evidence>
<evidence type="ECO:0000256" key="4">
    <source>
        <dbReference type="ARBA" id="ARBA00012458"/>
    </source>
</evidence>
<reference evidence="11 12" key="1">
    <citation type="submission" date="2022-01" db="EMBL/GenBank/DDBJ databases">
        <title>Whole genome-based taxonomy of the Shewanellaceae.</title>
        <authorList>
            <person name="Martin-Rodriguez A.J."/>
        </authorList>
    </citation>
    <scope>NUCLEOTIDE SEQUENCE [LARGE SCALE GENOMIC DNA]</scope>
    <source>
        <strain evidence="11 12">DSM 17177</strain>
    </source>
</reference>
<dbReference type="InterPro" id="IPR011005">
    <property type="entry name" value="Dihydropteroate_synth-like_sf"/>
</dbReference>
<dbReference type="PANTHER" id="PTHR20941:SF1">
    <property type="entry name" value="FOLIC ACID SYNTHESIS PROTEIN FOL1"/>
    <property type="match status" value="1"/>
</dbReference>
<comment type="caution">
    <text evidence="11">The sequence shown here is derived from an EMBL/GenBank/DDBJ whole genome shotgun (WGS) entry which is preliminary data.</text>
</comment>
<feature type="domain" description="Pterin-binding" evidence="10">
    <location>
        <begin position="16"/>
        <end position="269"/>
    </location>
</feature>
<keyword evidence="7 9" id="KW-0460">Magnesium</keyword>
<dbReference type="CDD" id="cd00739">
    <property type="entry name" value="DHPS"/>
    <property type="match status" value="1"/>
</dbReference>
<evidence type="ECO:0000256" key="1">
    <source>
        <dbReference type="ARBA" id="ARBA00000012"/>
    </source>
</evidence>
<evidence type="ECO:0000256" key="5">
    <source>
        <dbReference type="ARBA" id="ARBA00022679"/>
    </source>
</evidence>
<comment type="similarity">
    <text evidence="9">Belongs to the DHPS family.</text>
</comment>